<keyword evidence="4" id="KW-1185">Reference proteome</keyword>
<reference evidence="3 4" key="1">
    <citation type="submission" date="2019-07" db="EMBL/GenBank/DDBJ databases">
        <authorList>
            <person name="Jastrzebski P J."/>
            <person name="Paukszto L."/>
            <person name="Jastrzebski P J."/>
        </authorList>
    </citation>
    <scope>NUCLEOTIDE SEQUENCE [LARGE SCALE GENOMIC DNA]</scope>
    <source>
        <strain evidence="3 4">WMS-il1</strain>
    </source>
</reference>
<feature type="transmembrane region" description="Helical" evidence="2">
    <location>
        <begin position="63"/>
        <end position="82"/>
    </location>
</feature>
<name>A0A564Y5C3_HYMDI</name>
<protein>
    <submittedName>
        <fullName evidence="3">Uncharacterized protein</fullName>
    </submittedName>
</protein>
<sequence length="92" mass="10542">MWLQNCNENGHKEGFCRESSTGSSTSQNPNNKKALIQTRSSLIPERSMNSRCRATKRTKRSGYYPHVLLGLRGISLVSLLIWRQKRTGDQIY</sequence>
<gene>
    <name evidence="3" type="ORF">WMSIL1_LOCUS2852</name>
</gene>
<accession>A0A564Y5C3</accession>
<keyword evidence="2" id="KW-0812">Transmembrane</keyword>
<evidence type="ECO:0000313" key="3">
    <source>
        <dbReference type="EMBL" id="VUZ42159.1"/>
    </source>
</evidence>
<evidence type="ECO:0000313" key="4">
    <source>
        <dbReference type="Proteomes" id="UP000321570"/>
    </source>
</evidence>
<dbReference type="EMBL" id="CABIJS010000085">
    <property type="protein sequence ID" value="VUZ42159.1"/>
    <property type="molecule type" value="Genomic_DNA"/>
</dbReference>
<keyword evidence="2" id="KW-0472">Membrane</keyword>
<feature type="region of interest" description="Disordered" evidence="1">
    <location>
        <begin position="1"/>
        <end position="33"/>
    </location>
</feature>
<dbReference type="AlphaFoldDB" id="A0A564Y5C3"/>
<dbReference type="Proteomes" id="UP000321570">
    <property type="component" value="Unassembled WGS sequence"/>
</dbReference>
<keyword evidence="2" id="KW-1133">Transmembrane helix</keyword>
<evidence type="ECO:0000256" key="1">
    <source>
        <dbReference type="SAM" id="MobiDB-lite"/>
    </source>
</evidence>
<proteinExistence type="predicted"/>
<feature type="compositionally biased region" description="Polar residues" evidence="1">
    <location>
        <begin position="18"/>
        <end position="33"/>
    </location>
</feature>
<organism evidence="3 4">
    <name type="scientific">Hymenolepis diminuta</name>
    <name type="common">Rat tapeworm</name>
    <dbReference type="NCBI Taxonomy" id="6216"/>
    <lineage>
        <taxon>Eukaryota</taxon>
        <taxon>Metazoa</taxon>
        <taxon>Spiralia</taxon>
        <taxon>Lophotrochozoa</taxon>
        <taxon>Platyhelminthes</taxon>
        <taxon>Cestoda</taxon>
        <taxon>Eucestoda</taxon>
        <taxon>Cyclophyllidea</taxon>
        <taxon>Hymenolepididae</taxon>
        <taxon>Hymenolepis</taxon>
    </lineage>
</organism>
<evidence type="ECO:0000256" key="2">
    <source>
        <dbReference type="SAM" id="Phobius"/>
    </source>
</evidence>